<dbReference type="AlphaFoldDB" id="A0A9D1X4V3"/>
<gene>
    <name evidence="2" type="ORF">H9849_07680</name>
</gene>
<evidence type="ECO:0000256" key="1">
    <source>
        <dbReference type="SAM" id="MobiDB-lite"/>
    </source>
</evidence>
<organism evidence="2 3">
    <name type="scientific">Candidatus Anaerobutyricum stercoripullorum</name>
    <dbReference type="NCBI Taxonomy" id="2838456"/>
    <lineage>
        <taxon>Bacteria</taxon>
        <taxon>Bacillati</taxon>
        <taxon>Bacillota</taxon>
        <taxon>Clostridia</taxon>
        <taxon>Lachnospirales</taxon>
        <taxon>Lachnospiraceae</taxon>
        <taxon>Anaerobutyricum</taxon>
    </lineage>
</organism>
<feature type="region of interest" description="Disordered" evidence="1">
    <location>
        <begin position="270"/>
        <end position="290"/>
    </location>
</feature>
<dbReference type="Proteomes" id="UP000886805">
    <property type="component" value="Unassembled WGS sequence"/>
</dbReference>
<evidence type="ECO:0000313" key="2">
    <source>
        <dbReference type="EMBL" id="HIX72888.1"/>
    </source>
</evidence>
<name>A0A9D1X4V3_9FIRM</name>
<sequence>MRESIICVGQMAGEPYRFPETGTPVYSYEELCYYLSRHMIFYLYSLPEEELLLYIREELGMEKLYRQLSRYTDPGRDQMKYFAALFREGNYFSEEEIRRILDEYRDLKNTSYALQCKWTGDELLKAGRASAAIYHYQEALRTEEMNRSETGSVYHNMALAKSRLFRFEDAGIDFVKAYQYAGDEESLFGYFGIVAFTEDLARAREEMETFQISELSMEAFENRFADIADDFACSGQAEMHRKIEYLQQSGREEEAKNRYAHLVRRLQTDFRPEMEQPDEKKDTQRMELVV</sequence>
<evidence type="ECO:0000313" key="3">
    <source>
        <dbReference type="Proteomes" id="UP000886805"/>
    </source>
</evidence>
<dbReference type="SUPFAM" id="SSF48452">
    <property type="entry name" value="TPR-like"/>
    <property type="match status" value="1"/>
</dbReference>
<proteinExistence type="predicted"/>
<protein>
    <recommendedName>
        <fullName evidence="4">Tetratricopeptide repeat protein</fullName>
    </recommendedName>
</protein>
<reference evidence="2" key="2">
    <citation type="submission" date="2021-04" db="EMBL/GenBank/DDBJ databases">
        <authorList>
            <person name="Gilroy R."/>
        </authorList>
    </citation>
    <scope>NUCLEOTIDE SEQUENCE</scope>
    <source>
        <strain evidence="2">ChiSxjej3B15-1167</strain>
    </source>
</reference>
<accession>A0A9D1X4V3</accession>
<evidence type="ECO:0008006" key="4">
    <source>
        <dbReference type="Google" id="ProtNLM"/>
    </source>
</evidence>
<dbReference type="Gene3D" id="1.25.40.10">
    <property type="entry name" value="Tetratricopeptide repeat domain"/>
    <property type="match status" value="1"/>
</dbReference>
<dbReference type="InterPro" id="IPR011990">
    <property type="entry name" value="TPR-like_helical_dom_sf"/>
</dbReference>
<reference evidence="2" key="1">
    <citation type="journal article" date="2021" name="PeerJ">
        <title>Extensive microbial diversity within the chicken gut microbiome revealed by metagenomics and culture.</title>
        <authorList>
            <person name="Gilroy R."/>
            <person name="Ravi A."/>
            <person name="Getino M."/>
            <person name="Pursley I."/>
            <person name="Horton D.L."/>
            <person name="Alikhan N.F."/>
            <person name="Baker D."/>
            <person name="Gharbi K."/>
            <person name="Hall N."/>
            <person name="Watson M."/>
            <person name="Adriaenssens E.M."/>
            <person name="Foster-Nyarko E."/>
            <person name="Jarju S."/>
            <person name="Secka A."/>
            <person name="Antonio M."/>
            <person name="Oren A."/>
            <person name="Chaudhuri R.R."/>
            <person name="La Ragione R."/>
            <person name="Hildebrand F."/>
            <person name="Pallen M.J."/>
        </authorList>
    </citation>
    <scope>NUCLEOTIDE SEQUENCE</scope>
    <source>
        <strain evidence="2">ChiSxjej3B15-1167</strain>
    </source>
</reference>
<comment type="caution">
    <text evidence="2">The sequence shown here is derived from an EMBL/GenBank/DDBJ whole genome shotgun (WGS) entry which is preliminary data.</text>
</comment>
<dbReference type="EMBL" id="DXEQ01000226">
    <property type="protein sequence ID" value="HIX72888.1"/>
    <property type="molecule type" value="Genomic_DNA"/>
</dbReference>